<accession>A0A1G6I5J3</accession>
<dbReference type="STRING" id="1577474.GA0111570_1149"/>
<organism evidence="1 2">
    <name type="scientific">Raineyella antarctica</name>
    <dbReference type="NCBI Taxonomy" id="1577474"/>
    <lineage>
        <taxon>Bacteria</taxon>
        <taxon>Bacillati</taxon>
        <taxon>Actinomycetota</taxon>
        <taxon>Actinomycetes</taxon>
        <taxon>Propionibacteriales</taxon>
        <taxon>Propionibacteriaceae</taxon>
        <taxon>Raineyella</taxon>
    </lineage>
</organism>
<name>A0A1G6I5J3_9ACTN</name>
<evidence type="ECO:0008006" key="3">
    <source>
        <dbReference type="Google" id="ProtNLM"/>
    </source>
</evidence>
<dbReference type="RefSeq" id="WP_092613490.1">
    <property type="nucleotide sequence ID" value="NZ_FMYF01000014.1"/>
</dbReference>
<dbReference type="EMBL" id="FMYF01000014">
    <property type="protein sequence ID" value="SDC01026.1"/>
    <property type="molecule type" value="Genomic_DNA"/>
</dbReference>
<proteinExistence type="predicted"/>
<keyword evidence="2" id="KW-1185">Reference proteome</keyword>
<evidence type="ECO:0000313" key="2">
    <source>
        <dbReference type="Proteomes" id="UP000199086"/>
    </source>
</evidence>
<gene>
    <name evidence="1" type="ORF">GA0111570_1149</name>
</gene>
<reference evidence="1 2" key="1">
    <citation type="submission" date="2016-06" db="EMBL/GenBank/DDBJ databases">
        <authorList>
            <person name="Olsen C.W."/>
            <person name="Carey S."/>
            <person name="Hinshaw L."/>
            <person name="Karasin A.I."/>
        </authorList>
    </citation>
    <scope>NUCLEOTIDE SEQUENCE [LARGE SCALE GENOMIC DNA]</scope>
    <source>
        <strain evidence="1 2">LZ-22</strain>
    </source>
</reference>
<dbReference type="Proteomes" id="UP000199086">
    <property type="component" value="Unassembled WGS sequence"/>
</dbReference>
<sequence length="205" mass="22487">MYARIVTTAGVYDRDVVVEFLHTGVVPIFEGIPGYRGLTASCDSTGTVWTLASWETLESVLITEELSEHLQEIWLGSTHRQLRSVRTYEMPFEFVADPAPTVGCTLQVLPYDIDDPSMLEIGVGLLMGETLPALANLSGCRAARLLVDRDTRRGKVGTVWDDPAAGRDAFAALADARQRATLRGVTFHEPSDREVIFAHVLSHTG</sequence>
<protein>
    <recommendedName>
        <fullName evidence="3">Antibiotic biosynthesis monooxygenase</fullName>
    </recommendedName>
</protein>
<dbReference type="OrthoDB" id="5182530at2"/>
<dbReference type="AlphaFoldDB" id="A0A1G6I5J3"/>
<evidence type="ECO:0000313" key="1">
    <source>
        <dbReference type="EMBL" id="SDC01026.1"/>
    </source>
</evidence>